<accession>A0A6J4HVT0</accession>
<sequence>MLVGLPGAGKSTLAAAVAQRLPDARVLDKDKVRHALFDPCDYSSAERDVVFAAMLDASRYHLGRDRIVIFDGLTFSRRTQVAAAEAVAHDAGAFAAVIVCDVPVEVAMERCEADAAAGDRHLAANRDGQLVRRVAAEMEEPAGDYLTLNMTGDVDRLADQALEYVEELAG</sequence>
<evidence type="ECO:0000313" key="1">
    <source>
        <dbReference type="EMBL" id="CAA9234830.1"/>
    </source>
</evidence>
<dbReference type="Gene3D" id="3.40.50.300">
    <property type="entry name" value="P-loop containing nucleotide triphosphate hydrolases"/>
    <property type="match status" value="1"/>
</dbReference>
<dbReference type="EMBL" id="CADCTB010000091">
    <property type="protein sequence ID" value="CAA9234830.1"/>
    <property type="molecule type" value="Genomic_DNA"/>
</dbReference>
<dbReference type="Pfam" id="PF13671">
    <property type="entry name" value="AAA_33"/>
    <property type="match status" value="1"/>
</dbReference>
<proteinExistence type="predicted"/>
<dbReference type="SUPFAM" id="SSF52540">
    <property type="entry name" value="P-loop containing nucleoside triphosphate hydrolases"/>
    <property type="match status" value="1"/>
</dbReference>
<organism evidence="1">
    <name type="scientific">uncultured Acidimicrobiales bacterium</name>
    <dbReference type="NCBI Taxonomy" id="310071"/>
    <lineage>
        <taxon>Bacteria</taxon>
        <taxon>Bacillati</taxon>
        <taxon>Actinomycetota</taxon>
        <taxon>Acidimicrobiia</taxon>
        <taxon>Acidimicrobiales</taxon>
        <taxon>environmental samples</taxon>
    </lineage>
</organism>
<evidence type="ECO:0008006" key="2">
    <source>
        <dbReference type="Google" id="ProtNLM"/>
    </source>
</evidence>
<reference evidence="1" key="1">
    <citation type="submission" date="2020-02" db="EMBL/GenBank/DDBJ databases">
        <authorList>
            <person name="Meier V. D."/>
        </authorList>
    </citation>
    <scope>NUCLEOTIDE SEQUENCE</scope>
    <source>
        <strain evidence="1">AVDCRST_MAG10</strain>
    </source>
</reference>
<dbReference type="InterPro" id="IPR027417">
    <property type="entry name" value="P-loop_NTPase"/>
</dbReference>
<gene>
    <name evidence="1" type="ORF">AVDCRST_MAG10-1357</name>
</gene>
<dbReference type="AlphaFoldDB" id="A0A6J4HVT0"/>
<protein>
    <recommendedName>
        <fullName evidence="2">Adenylyl-sulfate kinase</fullName>
    </recommendedName>
</protein>
<name>A0A6J4HVT0_9ACTN</name>